<dbReference type="SMART" id="SM00448">
    <property type="entry name" value="REC"/>
    <property type="match status" value="1"/>
</dbReference>
<evidence type="ECO:0000313" key="7">
    <source>
        <dbReference type="Proteomes" id="UP001525968"/>
    </source>
</evidence>
<dbReference type="Proteomes" id="UP001525968">
    <property type="component" value="Unassembled WGS sequence"/>
</dbReference>
<keyword evidence="1 3" id="KW-0238">DNA-binding</keyword>
<name>A0ABT2PME8_9BURK</name>
<feature type="DNA-binding region" description="OmpR/PhoB-type" evidence="3">
    <location>
        <begin position="127"/>
        <end position="225"/>
    </location>
</feature>
<organism evidence="6 7">
    <name type="scientific">Acidovorax bellezanensis</name>
    <dbReference type="NCBI Taxonomy" id="2976702"/>
    <lineage>
        <taxon>Bacteria</taxon>
        <taxon>Pseudomonadati</taxon>
        <taxon>Pseudomonadota</taxon>
        <taxon>Betaproteobacteria</taxon>
        <taxon>Burkholderiales</taxon>
        <taxon>Comamonadaceae</taxon>
        <taxon>Acidovorax</taxon>
    </lineage>
</organism>
<dbReference type="Pfam" id="PF00486">
    <property type="entry name" value="Trans_reg_C"/>
    <property type="match status" value="1"/>
</dbReference>
<dbReference type="PANTHER" id="PTHR48111">
    <property type="entry name" value="REGULATOR OF RPOS"/>
    <property type="match status" value="1"/>
</dbReference>
<dbReference type="Pfam" id="PF00072">
    <property type="entry name" value="Response_reg"/>
    <property type="match status" value="1"/>
</dbReference>
<feature type="domain" description="OmpR/PhoB-type" evidence="5">
    <location>
        <begin position="127"/>
        <end position="225"/>
    </location>
</feature>
<evidence type="ECO:0000313" key="6">
    <source>
        <dbReference type="EMBL" id="MCT9811021.1"/>
    </source>
</evidence>
<dbReference type="CDD" id="cd00383">
    <property type="entry name" value="trans_reg_C"/>
    <property type="match status" value="1"/>
</dbReference>
<dbReference type="InterPro" id="IPR036388">
    <property type="entry name" value="WH-like_DNA-bd_sf"/>
</dbReference>
<proteinExistence type="predicted"/>
<accession>A0ABT2PME8</accession>
<dbReference type="EMBL" id="JAODYH010000004">
    <property type="protein sequence ID" value="MCT9811021.1"/>
    <property type="molecule type" value="Genomic_DNA"/>
</dbReference>
<sequence length="230" mass="25812">MPRFLIIEDDSHNANFLAEGMRELQAEVCVCPNGVEGLTQALTGHWDAIVLDRMLPDGFDGLKILQALRSTGNTTPVLVLSALSATDERVRCLKAGCDDYLTKPFAFSELQARLEALLRRVQSPVSTPMLEVADLRLNLLSRHAERSGHTLQLQPREFRLLAFLARHVNHTVTRTMLLESVWDYRFDPQTNVIDVHISRLRNKVDKGFDTPLIHTVRGVGYCLSTQAPAL</sequence>
<keyword evidence="7" id="KW-1185">Reference proteome</keyword>
<evidence type="ECO:0000256" key="3">
    <source>
        <dbReference type="PROSITE-ProRule" id="PRU01091"/>
    </source>
</evidence>
<dbReference type="RefSeq" id="WP_261500182.1">
    <property type="nucleotide sequence ID" value="NZ_JAODYH010000004.1"/>
</dbReference>
<feature type="modified residue" description="4-aspartylphosphate" evidence="2">
    <location>
        <position position="52"/>
    </location>
</feature>
<dbReference type="InterPro" id="IPR001867">
    <property type="entry name" value="OmpR/PhoB-type_DNA-bd"/>
</dbReference>
<keyword evidence="2" id="KW-0597">Phosphoprotein</keyword>
<dbReference type="PANTHER" id="PTHR48111:SF76">
    <property type="entry name" value="TWO-COMPONENT RESPONSE REGULATOR"/>
    <property type="match status" value="1"/>
</dbReference>
<gene>
    <name evidence="6" type="ORF">N0K08_10285</name>
</gene>
<feature type="domain" description="Response regulatory" evidence="4">
    <location>
        <begin position="3"/>
        <end position="118"/>
    </location>
</feature>
<dbReference type="SUPFAM" id="SSF52172">
    <property type="entry name" value="CheY-like"/>
    <property type="match status" value="1"/>
</dbReference>
<dbReference type="PROSITE" id="PS51755">
    <property type="entry name" value="OMPR_PHOB"/>
    <property type="match status" value="1"/>
</dbReference>
<evidence type="ECO:0000259" key="5">
    <source>
        <dbReference type="PROSITE" id="PS51755"/>
    </source>
</evidence>
<evidence type="ECO:0000256" key="2">
    <source>
        <dbReference type="PROSITE-ProRule" id="PRU00169"/>
    </source>
</evidence>
<dbReference type="SMART" id="SM00862">
    <property type="entry name" value="Trans_reg_C"/>
    <property type="match status" value="1"/>
</dbReference>
<dbReference type="InterPro" id="IPR039420">
    <property type="entry name" value="WalR-like"/>
</dbReference>
<dbReference type="Gene3D" id="3.40.50.2300">
    <property type="match status" value="1"/>
</dbReference>
<dbReference type="InterPro" id="IPR001789">
    <property type="entry name" value="Sig_transdc_resp-reg_receiver"/>
</dbReference>
<dbReference type="InterPro" id="IPR011006">
    <property type="entry name" value="CheY-like_superfamily"/>
</dbReference>
<evidence type="ECO:0000256" key="1">
    <source>
        <dbReference type="ARBA" id="ARBA00023125"/>
    </source>
</evidence>
<reference evidence="6 7" key="1">
    <citation type="submission" date="2022-09" db="EMBL/GenBank/DDBJ databases">
        <title>Draft genome of isolate Be4.</title>
        <authorList>
            <person name="Sanchez-Castro I."/>
            <person name="Martinez-Rodriguez P."/>
            <person name="Descostes M."/>
            <person name="Merroun M."/>
        </authorList>
    </citation>
    <scope>NUCLEOTIDE SEQUENCE [LARGE SCALE GENOMIC DNA]</scope>
    <source>
        <strain evidence="6 7">Be4</strain>
    </source>
</reference>
<dbReference type="Gene3D" id="1.10.10.10">
    <property type="entry name" value="Winged helix-like DNA-binding domain superfamily/Winged helix DNA-binding domain"/>
    <property type="match status" value="1"/>
</dbReference>
<evidence type="ECO:0000259" key="4">
    <source>
        <dbReference type="PROSITE" id="PS50110"/>
    </source>
</evidence>
<protein>
    <submittedName>
        <fullName evidence="6">Response regulator transcription factor</fullName>
    </submittedName>
</protein>
<comment type="caution">
    <text evidence="6">The sequence shown here is derived from an EMBL/GenBank/DDBJ whole genome shotgun (WGS) entry which is preliminary data.</text>
</comment>
<dbReference type="PROSITE" id="PS50110">
    <property type="entry name" value="RESPONSE_REGULATORY"/>
    <property type="match status" value="1"/>
</dbReference>